<evidence type="ECO:0000313" key="2">
    <source>
        <dbReference type="Proteomes" id="UP000887013"/>
    </source>
</evidence>
<keyword evidence="2" id="KW-1185">Reference proteome</keyword>
<organism evidence="1 2">
    <name type="scientific">Nephila pilipes</name>
    <name type="common">Giant wood spider</name>
    <name type="synonym">Nephila maculata</name>
    <dbReference type="NCBI Taxonomy" id="299642"/>
    <lineage>
        <taxon>Eukaryota</taxon>
        <taxon>Metazoa</taxon>
        <taxon>Ecdysozoa</taxon>
        <taxon>Arthropoda</taxon>
        <taxon>Chelicerata</taxon>
        <taxon>Arachnida</taxon>
        <taxon>Araneae</taxon>
        <taxon>Araneomorphae</taxon>
        <taxon>Entelegynae</taxon>
        <taxon>Araneoidea</taxon>
        <taxon>Nephilidae</taxon>
        <taxon>Nephila</taxon>
    </lineage>
</organism>
<dbReference type="Proteomes" id="UP000887013">
    <property type="component" value="Unassembled WGS sequence"/>
</dbReference>
<accession>A0A8X6MZ96</accession>
<dbReference type="EMBL" id="BMAW01098500">
    <property type="protein sequence ID" value="GFS85095.1"/>
    <property type="molecule type" value="Genomic_DNA"/>
</dbReference>
<reference evidence="1" key="1">
    <citation type="submission" date="2020-08" db="EMBL/GenBank/DDBJ databases">
        <title>Multicomponent nature underlies the extraordinary mechanical properties of spider dragline silk.</title>
        <authorList>
            <person name="Kono N."/>
            <person name="Nakamura H."/>
            <person name="Mori M."/>
            <person name="Yoshida Y."/>
            <person name="Ohtoshi R."/>
            <person name="Malay A.D."/>
            <person name="Moran D.A.P."/>
            <person name="Tomita M."/>
            <person name="Numata K."/>
            <person name="Arakawa K."/>
        </authorList>
    </citation>
    <scope>NUCLEOTIDE SEQUENCE</scope>
</reference>
<name>A0A8X6MZ96_NEPPI</name>
<proteinExistence type="predicted"/>
<dbReference type="AlphaFoldDB" id="A0A8X6MZ96"/>
<protein>
    <submittedName>
        <fullName evidence="1">Uncharacterized protein</fullName>
    </submittedName>
</protein>
<sequence>DEDILNIKLQAALKAAAETDAALKGKGVLSSTMDNKSISEGVVELTVDEQMKRARAIENINASSFVQQDFKSTRVWGKSKYEAPTDTNRNGVDIDTSDLKLSIKVDDSWKNDPEKLVHPHLFENLEEKTEKWKEKLTLMRNSSVDVQ</sequence>
<evidence type="ECO:0000313" key="1">
    <source>
        <dbReference type="EMBL" id="GFS85095.1"/>
    </source>
</evidence>
<gene>
    <name evidence="1" type="primary">AVEN_152482_1</name>
    <name evidence="1" type="ORF">NPIL_554721</name>
</gene>
<comment type="caution">
    <text evidence="1">The sequence shown here is derived from an EMBL/GenBank/DDBJ whole genome shotgun (WGS) entry which is preliminary data.</text>
</comment>
<dbReference type="OrthoDB" id="9946564at2759"/>
<feature type="non-terminal residue" evidence="1">
    <location>
        <position position="1"/>
    </location>
</feature>